<gene>
    <name evidence="3" type="ORF">DEJ50_08420</name>
</gene>
<feature type="domain" description="vWA-MoxR associated protein C-terminal" evidence="2">
    <location>
        <begin position="258"/>
        <end position="511"/>
    </location>
</feature>
<dbReference type="AlphaFoldDB" id="A0A5P2CZX4"/>
<dbReference type="Proteomes" id="UP000325211">
    <property type="component" value="Chromosome"/>
</dbReference>
<dbReference type="InterPro" id="IPR045431">
    <property type="entry name" value="EAD2"/>
</dbReference>
<evidence type="ECO:0000313" key="3">
    <source>
        <dbReference type="EMBL" id="QES47830.1"/>
    </source>
</evidence>
<dbReference type="OrthoDB" id="3866771at2"/>
<dbReference type="Pfam" id="PF19956">
    <property type="entry name" value="EAD2"/>
    <property type="match status" value="1"/>
</dbReference>
<evidence type="ECO:0000259" key="2">
    <source>
        <dbReference type="Pfam" id="PF20028"/>
    </source>
</evidence>
<accession>A0A5P2CZX4</accession>
<dbReference type="InterPro" id="IPR045450">
    <property type="entry name" value="VMAP_C"/>
</dbReference>
<proteinExistence type="predicted"/>
<dbReference type="EMBL" id="CP029190">
    <property type="protein sequence ID" value="QES47830.1"/>
    <property type="molecule type" value="Genomic_DNA"/>
</dbReference>
<dbReference type="Pfam" id="PF20028">
    <property type="entry name" value="VMAP-C"/>
    <property type="match status" value="1"/>
</dbReference>
<name>A0A5P2CZX4_STRVZ</name>
<organism evidence="3 4">
    <name type="scientific">Streptomyces venezuelae</name>
    <dbReference type="NCBI Taxonomy" id="54571"/>
    <lineage>
        <taxon>Bacteria</taxon>
        <taxon>Bacillati</taxon>
        <taxon>Actinomycetota</taxon>
        <taxon>Actinomycetes</taxon>
        <taxon>Kitasatosporales</taxon>
        <taxon>Streptomycetaceae</taxon>
        <taxon>Streptomyces</taxon>
    </lineage>
</organism>
<dbReference type="RefSeq" id="WP_150206950.1">
    <property type="nucleotide sequence ID" value="NZ_CP029190.1"/>
</dbReference>
<feature type="domain" description="Effector-associated" evidence="1">
    <location>
        <begin position="21"/>
        <end position="105"/>
    </location>
</feature>
<protein>
    <submittedName>
        <fullName evidence="3">Uncharacterized protein</fullName>
    </submittedName>
</protein>
<reference evidence="3 4" key="1">
    <citation type="submission" date="2018-05" db="EMBL/GenBank/DDBJ databases">
        <title>Streptomyces venezuelae.</title>
        <authorList>
            <person name="Kim W."/>
            <person name="Lee N."/>
            <person name="Cho B.-K."/>
        </authorList>
    </citation>
    <scope>NUCLEOTIDE SEQUENCE [LARGE SCALE GENOMIC DNA]</scope>
    <source>
        <strain evidence="3 4">ATCC 21782</strain>
    </source>
</reference>
<evidence type="ECO:0000259" key="1">
    <source>
        <dbReference type="Pfam" id="PF19956"/>
    </source>
</evidence>
<sequence>MPDGEAPGWSVQDVERLRTTLGAFSDLDDPQVFRQVRVLMGRQLGEGPGPFPVPAYNDPRSQIAALVDVMDRHQDPERALRALADTLGYLRSEEAAMAELDELVEELAPSGRLPRSRLRAVAAELDALRAIVPPAVASGALDRALLPGEPSGLRGSETVSGMLLRLNDAREPAGGRAAAEGPLVLRFLAELAAALPGEPAELLRSHLVLAGRELGLAVDVRNALAARCRPAAGRVPHPPGRRVLQIRLSETSPGKQEYEVDATLFDWTDDGLRRPRKREAEQPYSLGDLQQLGHTCLIQWEDLAARLDRAHSVRVEFLLPWSLLDHPVERWLTDTQGYLLGHKYPVVIRSLDRMRQQSWHRDWQRRWQAFNHPDAPGPPEQGVGWLALEATASLDGGGHGADILRLRGREGEVRAWLDTRPDSAGLALAFAYDHRDPRRAGALREAVCEGVPFMVWRRDGGNPAELAERLREPARQRFADLPAVLRLWRRSASRDDAADMHNHLTLLWDDPHCVPPESVLTAPAPEGKA</sequence>
<evidence type="ECO:0000313" key="4">
    <source>
        <dbReference type="Proteomes" id="UP000325211"/>
    </source>
</evidence>